<dbReference type="EMBL" id="JBHSWA010000001">
    <property type="protein sequence ID" value="MFC6642414.1"/>
    <property type="molecule type" value="Genomic_DNA"/>
</dbReference>
<dbReference type="Pfam" id="PF00117">
    <property type="entry name" value="GATase"/>
    <property type="match status" value="1"/>
</dbReference>
<dbReference type="Proteomes" id="UP001596403">
    <property type="component" value="Unassembled WGS sequence"/>
</dbReference>
<keyword evidence="2" id="KW-0315">Glutamine amidotransferase</keyword>
<feature type="domain" description="Glutamine amidotransferase" evidence="1">
    <location>
        <begin position="76"/>
        <end position="177"/>
    </location>
</feature>
<gene>
    <name evidence="2" type="ORF">ACFQAU_12620</name>
</gene>
<dbReference type="PROSITE" id="PS51273">
    <property type="entry name" value="GATASE_TYPE_1"/>
    <property type="match status" value="1"/>
</dbReference>
<dbReference type="InterPro" id="IPR044992">
    <property type="entry name" value="ChyE-like"/>
</dbReference>
<dbReference type="SUPFAM" id="SSF52317">
    <property type="entry name" value="Class I glutamine amidotransferase-like"/>
    <property type="match status" value="1"/>
</dbReference>
<keyword evidence="3" id="KW-1185">Reference proteome</keyword>
<dbReference type="Gene3D" id="3.40.50.880">
    <property type="match status" value="1"/>
</dbReference>
<dbReference type="PANTHER" id="PTHR42695">
    <property type="entry name" value="GLUTAMINE AMIDOTRANSFERASE YLR126C-RELATED"/>
    <property type="match status" value="1"/>
</dbReference>
<dbReference type="CDD" id="cd01741">
    <property type="entry name" value="GATase1_1"/>
    <property type="match status" value="1"/>
</dbReference>
<sequence>MKIGILQTGHSPDDFREQLGDYGEMFTKLLDGHDFDFQIWSVVDGILPEGVDEADGWLITGSKHGAYEDHDWIPPLEDFIRETYADGRPMIGVCFGHQVIAQALGGKVEKFTGGWSIGRTEYDMDGDKLALNAWHQDQVVELPEGAKVVASSDFCPYAALAYDNRIWTVQPHPEFGHDFIDGLIKTRGKGVVPDHQLEQATAALGGPIDNQKIADQMAAFFKDNRKERA</sequence>
<evidence type="ECO:0000313" key="3">
    <source>
        <dbReference type="Proteomes" id="UP001596403"/>
    </source>
</evidence>
<dbReference type="PANTHER" id="PTHR42695:SF5">
    <property type="entry name" value="GLUTAMINE AMIDOTRANSFERASE YLR126C-RELATED"/>
    <property type="match status" value="1"/>
</dbReference>
<dbReference type="InterPro" id="IPR017926">
    <property type="entry name" value="GATASE"/>
</dbReference>
<dbReference type="RefSeq" id="WP_120351506.1">
    <property type="nucleotide sequence ID" value="NZ_JBHSWA010000001.1"/>
</dbReference>
<comment type="caution">
    <text evidence="2">The sequence shown here is derived from an EMBL/GenBank/DDBJ whole genome shotgun (WGS) entry which is preliminary data.</text>
</comment>
<dbReference type="InterPro" id="IPR029062">
    <property type="entry name" value="Class_I_gatase-like"/>
</dbReference>
<name>A0ABW1YZK4_9RHOB</name>
<organism evidence="2 3">
    <name type="scientific">Sulfitobacter profundi</name>
    <dbReference type="NCBI Taxonomy" id="2679961"/>
    <lineage>
        <taxon>Bacteria</taxon>
        <taxon>Pseudomonadati</taxon>
        <taxon>Pseudomonadota</taxon>
        <taxon>Alphaproteobacteria</taxon>
        <taxon>Rhodobacterales</taxon>
        <taxon>Roseobacteraceae</taxon>
        <taxon>Sulfitobacter</taxon>
    </lineage>
</organism>
<accession>A0ABW1YZK4</accession>
<reference evidence="3" key="1">
    <citation type="journal article" date="2019" name="Int. J. Syst. Evol. Microbiol.">
        <title>The Global Catalogue of Microorganisms (GCM) 10K type strain sequencing project: providing services to taxonomists for standard genome sequencing and annotation.</title>
        <authorList>
            <consortium name="The Broad Institute Genomics Platform"/>
            <consortium name="The Broad Institute Genome Sequencing Center for Infectious Disease"/>
            <person name="Wu L."/>
            <person name="Ma J."/>
        </authorList>
    </citation>
    <scope>NUCLEOTIDE SEQUENCE [LARGE SCALE GENOMIC DNA]</scope>
    <source>
        <strain evidence="3">NBRC 111368</strain>
    </source>
</reference>
<proteinExistence type="predicted"/>
<protein>
    <submittedName>
        <fullName evidence="2">Type 1 glutamine amidotransferase</fullName>
    </submittedName>
</protein>
<evidence type="ECO:0000259" key="1">
    <source>
        <dbReference type="Pfam" id="PF00117"/>
    </source>
</evidence>
<evidence type="ECO:0000313" key="2">
    <source>
        <dbReference type="EMBL" id="MFC6642414.1"/>
    </source>
</evidence>